<accession>A0A934W6U2</accession>
<sequence>MVKEQVYAKLAESIEAAWIEAWGKIAAAQADGKYQVDVLSSSSSDAGQTSSSRYADENWDPFFFLDAPYVSNASMAALAFKAGSAPMPNFAESSACKALLAEFRIVLKRMINAPGTNILRLPGAPAEAEGIYSDLMFRQLHMLAQFIDEKPEVDVTPSSS</sequence>
<evidence type="ECO:0000313" key="1">
    <source>
        <dbReference type="EMBL" id="MBK4734788.1"/>
    </source>
</evidence>
<dbReference type="EMBL" id="JAEPBG010000003">
    <property type="protein sequence ID" value="MBK4734788.1"/>
    <property type="molecule type" value="Genomic_DNA"/>
</dbReference>
<dbReference type="RefSeq" id="WP_200591564.1">
    <property type="nucleotide sequence ID" value="NZ_JAEPBG010000003.1"/>
</dbReference>
<name>A0A934W6U2_9BURK</name>
<dbReference type="AlphaFoldDB" id="A0A934W6U2"/>
<comment type="caution">
    <text evidence="1">The sequence shown here is derived from an EMBL/GenBank/DDBJ whole genome shotgun (WGS) entry which is preliminary data.</text>
</comment>
<dbReference type="Proteomes" id="UP000622890">
    <property type="component" value="Unassembled WGS sequence"/>
</dbReference>
<gene>
    <name evidence="1" type="ORF">JJB74_09250</name>
</gene>
<protein>
    <submittedName>
        <fullName evidence="1">Uncharacterized protein</fullName>
    </submittedName>
</protein>
<reference evidence="1" key="1">
    <citation type="submission" date="2021-01" db="EMBL/GenBank/DDBJ databases">
        <title>Genome sequence of strain Noviherbaspirillum sp. DKR-6.</title>
        <authorList>
            <person name="Chaudhary D.K."/>
        </authorList>
    </citation>
    <scope>NUCLEOTIDE SEQUENCE</scope>
    <source>
        <strain evidence="1">DKR-6</strain>
    </source>
</reference>
<evidence type="ECO:0000313" key="2">
    <source>
        <dbReference type="Proteomes" id="UP000622890"/>
    </source>
</evidence>
<proteinExistence type="predicted"/>
<organism evidence="1 2">
    <name type="scientific">Noviherbaspirillum pedocola</name>
    <dbReference type="NCBI Taxonomy" id="2801341"/>
    <lineage>
        <taxon>Bacteria</taxon>
        <taxon>Pseudomonadati</taxon>
        <taxon>Pseudomonadota</taxon>
        <taxon>Betaproteobacteria</taxon>
        <taxon>Burkholderiales</taxon>
        <taxon>Oxalobacteraceae</taxon>
        <taxon>Noviherbaspirillum</taxon>
    </lineage>
</organism>
<keyword evidence="2" id="KW-1185">Reference proteome</keyword>